<dbReference type="SUPFAM" id="SSF52540">
    <property type="entry name" value="P-loop containing nucleoside triphosphate hydrolases"/>
    <property type="match status" value="1"/>
</dbReference>
<keyword evidence="1" id="KW-0547">Nucleotide-binding</keyword>
<name>A0A3D9TVU1_BACMY</name>
<evidence type="ECO:0000313" key="4">
    <source>
        <dbReference type="EMBL" id="REF18415.1"/>
    </source>
</evidence>
<evidence type="ECO:0000313" key="5">
    <source>
        <dbReference type="Proteomes" id="UP000256530"/>
    </source>
</evidence>
<sequence>MLERGEYTHSIFTNIQLVRRIRKLLITIENLNKSFKTKQLLKDFSFEFKKGENIFITGKNGAGKTTLINMILGFEKLDKGKISINIDKHDIGMVFQKTDRDQYLTVENELEISKILHSNSKIDDYVDFLNIEDLQRRSSKLSGGEWQKLQVIKAISFKPKILITDEISTGLDYLSRESLYELLKKYLTNNDTTYISVSHYEDEINLFADKVLVMNNGEVEVYDNRNKDFTF</sequence>
<proteinExistence type="predicted"/>
<dbReference type="SMART" id="SM00382">
    <property type="entry name" value="AAA"/>
    <property type="match status" value="1"/>
</dbReference>
<dbReference type="GO" id="GO:0005524">
    <property type="term" value="F:ATP binding"/>
    <property type="evidence" value="ECO:0007669"/>
    <property type="project" value="UniProtKB-KW"/>
</dbReference>
<gene>
    <name evidence="4" type="ORF">DET55_14024</name>
</gene>
<keyword evidence="2 4" id="KW-0067">ATP-binding</keyword>
<dbReference type="PANTHER" id="PTHR43158:SF2">
    <property type="entry name" value="SKFA PEPTIDE EXPORT ATP-BINDING PROTEIN SKFE"/>
    <property type="match status" value="1"/>
</dbReference>
<dbReference type="Gene3D" id="3.40.50.300">
    <property type="entry name" value="P-loop containing nucleotide triphosphate hydrolases"/>
    <property type="match status" value="1"/>
</dbReference>
<dbReference type="InterPro" id="IPR027417">
    <property type="entry name" value="P-loop_NTPase"/>
</dbReference>
<dbReference type="InterPro" id="IPR017871">
    <property type="entry name" value="ABC_transporter-like_CS"/>
</dbReference>
<organism evidence="4 5">
    <name type="scientific">Bacillus mycoides</name>
    <dbReference type="NCBI Taxonomy" id="1405"/>
    <lineage>
        <taxon>Bacteria</taxon>
        <taxon>Bacillati</taxon>
        <taxon>Bacillota</taxon>
        <taxon>Bacilli</taxon>
        <taxon>Bacillales</taxon>
        <taxon>Bacillaceae</taxon>
        <taxon>Bacillus</taxon>
        <taxon>Bacillus cereus group</taxon>
    </lineage>
</organism>
<evidence type="ECO:0000256" key="2">
    <source>
        <dbReference type="ARBA" id="ARBA00022840"/>
    </source>
</evidence>
<accession>A0A3D9TVU1</accession>
<protein>
    <submittedName>
        <fullName evidence="4">ABC-2 type transport system ATP-binding protein/zinc transport system ATP-binding protein</fullName>
    </submittedName>
</protein>
<evidence type="ECO:0000256" key="1">
    <source>
        <dbReference type="ARBA" id="ARBA00022741"/>
    </source>
</evidence>
<reference evidence="4 5" key="1">
    <citation type="submission" date="2018-08" db="EMBL/GenBank/DDBJ databases">
        <title>Freshwater and sediment microbial communities from various areas in North America, analyzing microbe dynamics in response to fracking.</title>
        <authorList>
            <person name="Lamendella R."/>
        </authorList>
    </citation>
    <scope>NUCLEOTIDE SEQUENCE [LARGE SCALE GENOMIC DNA]</scope>
    <source>
        <strain evidence="4 5">DB-1</strain>
    </source>
</reference>
<dbReference type="GO" id="GO:0016887">
    <property type="term" value="F:ATP hydrolysis activity"/>
    <property type="evidence" value="ECO:0007669"/>
    <property type="project" value="InterPro"/>
</dbReference>
<feature type="domain" description="ABC transporter" evidence="3">
    <location>
        <begin position="26"/>
        <end position="231"/>
    </location>
</feature>
<dbReference type="AlphaFoldDB" id="A0A3D9TVU1"/>
<dbReference type="EMBL" id="QTTY01000040">
    <property type="protein sequence ID" value="REF18415.1"/>
    <property type="molecule type" value="Genomic_DNA"/>
</dbReference>
<dbReference type="PANTHER" id="PTHR43158">
    <property type="entry name" value="SKFA PEPTIDE EXPORT ATP-BINDING PROTEIN SKFE"/>
    <property type="match status" value="1"/>
</dbReference>
<dbReference type="InterPro" id="IPR003593">
    <property type="entry name" value="AAA+_ATPase"/>
</dbReference>
<dbReference type="Proteomes" id="UP000256530">
    <property type="component" value="Unassembled WGS sequence"/>
</dbReference>
<dbReference type="InterPro" id="IPR003439">
    <property type="entry name" value="ABC_transporter-like_ATP-bd"/>
</dbReference>
<dbReference type="PROSITE" id="PS50893">
    <property type="entry name" value="ABC_TRANSPORTER_2"/>
    <property type="match status" value="1"/>
</dbReference>
<comment type="caution">
    <text evidence="4">The sequence shown here is derived from an EMBL/GenBank/DDBJ whole genome shotgun (WGS) entry which is preliminary data.</text>
</comment>
<dbReference type="PROSITE" id="PS00211">
    <property type="entry name" value="ABC_TRANSPORTER_1"/>
    <property type="match status" value="1"/>
</dbReference>
<evidence type="ECO:0000259" key="3">
    <source>
        <dbReference type="PROSITE" id="PS50893"/>
    </source>
</evidence>
<dbReference type="Pfam" id="PF00005">
    <property type="entry name" value="ABC_tran"/>
    <property type="match status" value="1"/>
</dbReference>